<feature type="binding site" evidence="3">
    <location>
        <position position="26"/>
    </location>
    <ligand>
        <name>Zn(2+)</name>
        <dbReference type="ChEBI" id="CHEBI:29105"/>
    </ligand>
</feature>
<dbReference type="PANTHER" id="PTHR36150">
    <property type="entry name" value="DNA GYRASE INHIBITOR YACG"/>
    <property type="match status" value="1"/>
</dbReference>
<reference evidence="4" key="1">
    <citation type="submission" date="2022-05" db="EMBL/GenBank/DDBJ databases">
        <title>Single-amplified genomics reveal most streamlined microbe among free-living bacteria.</title>
        <authorList>
            <person name="Roda-Garcia J."/>
            <person name="Haro-Moreno J.M."/>
            <person name="Rodriguez-Valera F."/>
            <person name="Almagro-Moreno S."/>
            <person name="Lopez-Perez M."/>
        </authorList>
    </citation>
    <scope>NUCLEOTIDE SEQUENCE</scope>
    <source>
        <strain evidence="4">TMED112-D2-2</strain>
    </source>
</reference>
<dbReference type="InterPro" id="IPR013088">
    <property type="entry name" value="Znf_NHR/GATA"/>
</dbReference>
<dbReference type="PANTHER" id="PTHR36150:SF1">
    <property type="entry name" value="DNA GYRASE INHIBITOR YACG"/>
    <property type="match status" value="1"/>
</dbReference>
<proteinExistence type="inferred from homology"/>
<feature type="binding site" evidence="3">
    <location>
        <position position="9"/>
    </location>
    <ligand>
        <name>Zn(2+)</name>
        <dbReference type="ChEBI" id="CHEBI:29105"/>
    </ligand>
</feature>
<name>A0A9Q8TZX9_9GAMM</name>
<keyword evidence="2 3" id="KW-0862">Zinc</keyword>
<dbReference type="HAMAP" id="MF_00649">
    <property type="entry name" value="DNA_gyrase_inhibitor_YacG"/>
    <property type="match status" value="1"/>
</dbReference>
<dbReference type="Pfam" id="PF03884">
    <property type="entry name" value="YacG"/>
    <property type="match status" value="1"/>
</dbReference>
<evidence type="ECO:0000256" key="2">
    <source>
        <dbReference type="ARBA" id="ARBA00022833"/>
    </source>
</evidence>
<keyword evidence="1 3" id="KW-0479">Metal-binding</keyword>
<comment type="cofactor">
    <cofactor evidence="3">
        <name>Zn(2+)</name>
        <dbReference type="ChEBI" id="CHEBI:29105"/>
    </cofactor>
    <text evidence="3">Binds 1 zinc ion.</text>
</comment>
<evidence type="ECO:0000256" key="1">
    <source>
        <dbReference type="ARBA" id="ARBA00022723"/>
    </source>
</evidence>
<comment type="subunit">
    <text evidence="3">Interacts with GyrB.</text>
</comment>
<protein>
    <recommendedName>
        <fullName evidence="3">DNA gyrase inhibitor YacG</fullName>
    </recommendedName>
</protein>
<dbReference type="Proteomes" id="UP001056381">
    <property type="component" value="Chromosome"/>
</dbReference>
<gene>
    <name evidence="3 4" type="primary">yacG</name>
    <name evidence="4" type="ORF">M9B40_00670</name>
</gene>
<feature type="binding site" evidence="3">
    <location>
        <position position="12"/>
    </location>
    <ligand>
        <name>Zn(2+)</name>
        <dbReference type="ChEBI" id="CHEBI:29105"/>
    </ligand>
</feature>
<keyword evidence="5" id="KW-1185">Reference proteome</keyword>
<dbReference type="GO" id="GO:0008270">
    <property type="term" value="F:zinc ion binding"/>
    <property type="evidence" value="ECO:0007669"/>
    <property type="project" value="UniProtKB-UniRule"/>
</dbReference>
<dbReference type="GO" id="GO:0006355">
    <property type="term" value="P:regulation of DNA-templated transcription"/>
    <property type="evidence" value="ECO:0007669"/>
    <property type="project" value="InterPro"/>
</dbReference>
<dbReference type="AlphaFoldDB" id="A0A9Q8TZX9"/>
<sequence length="54" mass="6216">MNEKVNMKCPQCKNIVEISSEFKPFCSKTCKNLDFLNWANEEKSIPMPDDSTSD</sequence>
<accession>A0A9Q8TZX9</accession>
<dbReference type="GO" id="GO:0008657">
    <property type="term" value="F:DNA topoisomerase type II (double strand cut, ATP-hydrolyzing) inhibitor activity"/>
    <property type="evidence" value="ECO:0007669"/>
    <property type="project" value="UniProtKB-UniRule"/>
</dbReference>
<dbReference type="EMBL" id="CP097966">
    <property type="protein sequence ID" value="URQ63310.1"/>
    <property type="molecule type" value="Genomic_DNA"/>
</dbReference>
<evidence type="ECO:0000313" key="4">
    <source>
        <dbReference type="EMBL" id="URQ63310.1"/>
    </source>
</evidence>
<dbReference type="InterPro" id="IPR005584">
    <property type="entry name" value="DNA_gyrase_inhibitor_YacG"/>
</dbReference>
<comment type="similarity">
    <text evidence="3">Belongs to the DNA gyrase inhibitor YacG family.</text>
</comment>
<dbReference type="SUPFAM" id="SSF57716">
    <property type="entry name" value="Glucocorticoid receptor-like (DNA-binding domain)"/>
    <property type="match status" value="1"/>
</dbReference>
<comment type="function">
    <text evidence="3">Inhibits all the catalytic activities of DNA gyrase by preventing its interaction with DNA. Acts by binding directly to the C-terminal domain of GyrB, which probably disrupts DNA binding by the gyrase.</text>
</comment>
<evidence type="ECO:0000256" key="3">
    <source>
        <dbReference type="HAMAP-Rule" id="MF_00649"/>
    </source>
</evidence>
<feature type="binding site" evidence="3">
    <location>
        <position position="30"/>
    </location>
    <ligand>
        <name>Zn(2+)</name>
        <dbReference type="ChEBI" id="CHEBI:29105"/>
    </ligand>
</feature>
<dbReference type="Gene3D" id="3.30.50.10">
    <property type="entry name" value="Erythroid Transcription Factor GATA-1, subunit A"/>
    <property type="match status" value="1"/>
</dbReference>
<organism evidence="4 5">
    <name type="scientific">SAR86 cluster bacterium</name>
    <dbReference type="NCBI Taxonomy" id="2030880"/>
    <lineage>
        <taxon>Bacteria</taxon>
        <taxon>Pseudomonadati</taxon>
        <taxon>Pseudomonadota</taxon>
        <taxon>Gammaproteobacteria</taxon>
        <taxon>SAR86 cluster</taxon>
    </lineage>
</organism>
<evidence type="ECO:0000313" key="5">
    <source>
        <dbReference type="Proteomes" id="UP001056381"/>
    </source>
</evidence>